<dbReference type="InterPro" id="IPR009057">
    <property type="entry name" value="Homeodomain-like_sf"/>
</dbReference>
<proteinExistence type="predicted"/>
<dbReference type="EMBL" id="CP048020">
    <property type="protein sequence ID" value="QHX44294.1"/>
    <property type="molecule type" value="Genomic_DNA"/>
</dbReference>
<evidence type="ECO:0000313" key="1">
    <source>
        <dbReference type="EMBL" id="QHX44294.1"/>
    </source>
</evidence>
<dbReference type="KEGG" id="trz:GWP43_13445"/>
<sequence>MAKDERRAEAERLYVKEGKSCAQIATELAVSEGTIYRWKADAAALGETSDWDTARRVYNMSPRELVTMYAEALKQWVVKIKQSPDLLSDGKIADAIAKHVSVLQKLDNRSQYMGVALDLIKIADRWLYENEPALKTQMEPHWESIYQALSEYSTKKGLL</sequence>
<protein>
    <submittedName>
        <fullName evidence="1">DUF1804 family protein</fullName>
    </submittedName>
</protein>
<name>A0A6P1Y426_9SPIR</name>
<dbReference type="RefSeq" id="WP_162664569.1">
    <property type="nucleotide sequence ID" value="NZ_CP048020.1"/>
</dbReference>
<reference evidence="1 2" key="1">
    <citation type="submission" date="2020-01" db="EMBL/GenBank/DDBJ databases">
        <title>Complete genome sequence of a human oral phylogroup 1 Treponema sp. strain ATCC 700766, originally isolated from periodontitis dental plaque.</title>
        <authorList>
            <person name="Chan Y."/>
            <person name="Huo Y.-B."/>
            <person name="Yu X.-L."/>
            <person name="Zeng H."/>
            <person name="Leung W.-K."/>
            <person name="Watt R.M."/>
        </authorList>
    </citation>
    <scope>NUCLEOTIDE SEQUENCE [LARGE SCALE GENOMIC DNA]</scope>
    <source>
        <strain evidence="1 2">OMZ 804</strain>
    </source>
</reference>
<gene>
    <name evidence="1" type="ORF">GWP43_13445</name>
</gene>
<dbReference type="Pfam" id="PF08822">
    <property type="entry name" value="DUF1804"/>
    <property type="match status" value="1"/>
</dbReference>
<accession>A0A6P1Y426</accession>
<dbReference type="Proteomes" id="UP000464374">
    <property type="component" value="Chromosome"/>
</dbReference>
<dbReference type="AlphaFoldDB" id="A0A6P1Y426"/>
<organism evidence="1 2">
    <name type="scientific">Treponema vincentii</name>
    <dbReference type="NCBI Taxonomy" id="69710"/>
    <lineage>
        <taxon>Bacteria</taxon>
        <taxon>Pseudomonadati</taxon>
        <taxon>Spirochaetota</taxon>
        <taxon>Spirochaetia</taxon>
        <taxon>Spirochaetales</taxon>
        <taxon>Treponemataceae</taxon>
        <taxon>Treponema</taxon>
    </lineage>
</organism>
<dbReference type="SUPFAM" id="SSF46689">
    <property type="entry name" value="Homeodomain-like"/>
    <property type="match status" value="1"/>
</dbReference>
<dbReference type="InterPro" id="IPR014926">
    <property type="entry name" value="Phage_D3112_Orf24"/>
</dbReference>
<evidence type="ECO:0000313" key="2">
    <source>
        <dbReference type="Proteomes" id="UP000464374"/>
    </source>
</evidence>